<feature type="compositionally biased region" description="Basic and acidic residues" evidence="1">
    <location>
        <begin position="135"/>
        <end position="146"/>
    </location>
</feature>
<dbReference type="Proteomes" id="UP000801492">
    <property type="component" value="Unassembled WGS sequence"/>
</dbReference>
<accession>A0A8K0CHQ7</accession>
<protein>
    <recommendedName>
        <fullName evidence="4">HTH psq-type domain-containing protein</fullName>
    </recommendedName>
</protein>
<name>A0A8K0CHQ7_IGNLU</name>
<evidence type="ECO:0000256" key="1">
    <source>
        <dbReference type="SAM" id="MobiDB-lite"/>
    </source>
</evidence>
<evidence type="ECO:0000313" key="2">
    <source>
        <dbReference type="EMBL" id="KAF2885906.1"/>
    </source>
</evidence>
<feature type="region of interest" description="Disordered" evidence="1">
    <location>
        <begin position="119"/>
        <end position="146"/>
    </location>
</feature>
<proteinExistence type="predicted"/>
<sequence>MSRRRLTSTEIIELLEITDDDKSGNDCMNFSSSESEYVPSDDQAGGKVNVIDSRVFGASCHQSKSKDEKAVNDRMDCNGVEGTVKERVEAAVETVKNGMLKRNAAKQFKVARFTLQYTTSTKSKRPRKGPPSVLAKEEELVLEKRK</sequence>
<dbReference type="AlphaFoldDB" id="A0A8K0CHQ7"/>
<evidence type="ECO:0000313" key="3">
    <source>
        <dbReference type="Proteomes" id="UP000801492"/>
    </source>
</evidence>
<evidence type="ECO:0008006" key="4">
    <source>
        <dbReference type="Google" id="ProtNLM"/>
    </source>
</evidence>
<dbReference type="EMBL" id="VTPC01089214">
    <property type="protein sequence ID" value="KAF2885906.1"/>
    <property type="molecule type" value="Genomic_DNA"/>
</dbReference>
<comment type="caution">
    <text evidence="2">The sequence shown here is derived from an EMBL/GenBank/DDBJ whole genome shotgun (WGS) entry which is preliminary data.</text>
</comment>
<keyword evidence="3" id="KW-1185">Reference proteome</keyword>
<reference evidence="2" key="1">
    <citation type="submission" date="2019-08" db="EMBL/GenBank/DDBJ databases">
        <title>The genome of the North American firefly Photinus pyralis.</title>
        <authorList>
            <consortium name="Photinus pyralis genome working group"/>
            <person name="Fallon T.R."/>
            <person name="Sander Lower S.E."/>
            <person name="Weng J.-K."/>
        </authorList>
    </citation>
    <scope>NUCLEOTIDE SEQUENCE</scope>
    <source>
        <strain evidence="2">TRF0915ILg1</strain>
        <tissue evidence="2">Whole body</tissue>
    </source>
</reference>
<organism evidence="2 3">
    <name type="scientific">Ignelater luminosus</name>
    <name type="common">Cucubano</name>
    <name type="synonym">Pyrophorus luminosus</name>
    <dbReference type="NCBI Taxonomy" id="2038154"/>
    <lineage>
        <taxon>Eukaryota</taxon>
        <taxon>Metazoa</taxon>
        <taxon>Ecdysozoa</taxon>
        <taxon>Arthropoda</taxon>
        <taxon>Hexapoda</taxon>
        <taxon>Insecta</taxon>
        <taxon>Pterygota</taxon>
        <taxon>Neoptera</taxon>
        <taxon>Endopterygota</taxon>
        <taxon>Coleoptera</taxon>
        <taxon>Polyphaga</taxon>
        <taxon>Elateriformia</taxon>
        <taxon>Elateroidea</taxon>
        <taxon>Elateridae</taxon>
        <taxon>Agrypninae</taxon>
        <taxon>Pyrophorini</taxon>
        <taxon>Ignelater</taxon>
    </lineage>
</organism>
<gene>
    <name evidence="2" type="ORF">ILUMI_20264</name>
</gene>